<evidence type="ECO:0000313" key="2">
    <source>
        <dbReference type="Proteomes" id="UP000245974"/>
    </source>
</evidence>
<name>A0A2U3N362_9GAMM</name>
<evidence type="ECO:0000313" key="1">
    <source>
        <dbReference type="EMBL" id="SPL72073.1"/>
    </source>
</evidence>
<dbReference type="InParanoid" id="A0A2U3N362"/>
<dbReference type="OrthoDB" id="6690064at2"/>
<proteinExistence type="predicted"/>
<accession>A0A2U3N362</accession>
<dbReference type="AlphaFoldDB" id="A0A2U3N362"/>
<dbReference type="EMBL" id="OOGT01000211">
    <property type="protein sequence ID" value="SPL72073.1"/>
    <property type="molecule type" value="Genomic_DNA"/>
</dbReference>
<gene>
    <name evidence="1" type="ORF">KPC_3251</name>
</gene>
<dbReference type="Proteomes" id="UP000245974">
    <property type="component" value="Unassembled WGS sequence"/>
</dbReference>
<keyword evidence="2" id="KW-1185">Reference proteome</keyword>
<organism evidence="1 2">
    <name type="scientific">Acinetobacter stercoris</name>
    <dbReference type="NCBI Taxonomy" id="2126983"/>
    <lineage>
        <taxon>Bacteria</taxon>
        <taxon>Pseudomonadati</taxon>
        <taxon>Pseudomonadota</taxon>
        <taxon>Gammaproteobacteria</taxon>
        <taxon>Moraxellales</taxon>
        <taxon>Moraxellaceae</taxon>
        <taxon>Acinetobacter</taxon>
    </lineage>
</organism>
<reference evidence="2" key="1">
    <citation type="submission" date="2018-03" db="EMBL/GenBank/DDBJ databases">
        <authorList>
            <person name="Blom J."/>
        </authorList>
    </citation>
    <scope>NUCLEOTIDE SEQUENCE [LARGE SCALE GENOMIC DNA]</scope>
    <source>
        <strain evidence="2">KPC-SM-21</strain>
    </source>
</reference>
<sequence>MLVKLGKLLGLIAILLQITVFLQPLLPEKYSVFRVCNSVVNALYLKGAHTTQQSPLTKLGLYEDHTNGMRQTHTHHFINLQNHHQQNKGSQIDDYCQFCLVHSFTLPLVDTKLRTVLIRIQTLLLLSKTTTLYKPALNALEFLIPESRAPPV</sequence>
<evidence type="ECO:0008006" key="3">
    <source>
        <dbReference type="Google" id="ProtNLM"/>
    </source>
</evidence>
<protein>
    <recommendedName>
        <fullName evidence="3">DUF2946 domain-containing protein</fullName>
    </recommendedName>
</protein>
<dbReference type="RefSeq" id="WP_121975475.1">
    <property type="nucleotide sequence ID" value="NZ_OOGT01000211.1"/>
</dbReference>